<dbReference type="Gene3D" id="3.40.50.740">
    <property type="match status" value="2"/>
</dbReference>
<dbReference type="InterPro" id="IPR036010">
    <property type="entry name" value="2Fe-2S_ferredoxin-like_sf"/>
</dbReference>
<dbReference type="InterPro" id="IPR000283">
    <property type="entry name" value="NADH_UbQ_OxRdtase_75kDa_su_CS"/>
</dbReference>
<evidence type="ECO:0000256" key="1">
    <source>
        <dbReference type="ARBA" id="ARBA00001966"/>
    </source>
</evidence>
<evidence type="ECO:0000256" key="3">
    <source>
        <dbReference type="ARBA" id="ARBA00022485"/>
    </source>
</evidence>
<dbReference type="GO" id="GO:0016020">
    <property type="term" value="C:membrane"/>
    <property type="evidence" value="ECO:0007669"/>
    <property type="project" value="InterPro"/>
</dbReference>
<dbReference type="Pfam" id="PF10588">
    <property type="entry name" value="NADH-G_4Fe-4S_3"/>
    <property type="match status" value="1"/>
</dbReference>
<evidence type="ECO:0000256" key="2">
    <source>
        <dbReference type="ARBA" id="ARBA00005404"/>
    </source>
</evidence>
<protein>
    <recommendedName>
        <fullName evidence="14">NADH-quinone oxidoreductase</fullName>
    </recommendedName>
</protein>
<dbReference type="Pfam" id="PF22151">
    <property type="entry name" value="Fer4_NDSU1"/>
    <property type="match status" value="1"/>
</dbReference>
<evidence type="ECO:0000259" key="12">
    <source>
        <dbReference type="PROSITE" id="PS51839"/>
    </source>
</evidence>
<accession>A0A381WIZ7</accession>
<dbReference type="Pfam" id="PF22117">
    <property type="entry name" value="Fer4_Nqo3"/>
    <property type="match status" value="1"/>
</dbReference>
<dbReference type="InterPro" id="IPR001041">
    <property type="entry name" value="2Fe-2S_ferredoxin-type"/>
</dbReference>
<feature type="domain" description="2Fe-2S ferredoxin-type" evidence="10">
    <location>
        <begin position="1"/>
        <end position="59"/>
    </location>
</feature>
<dbReference type="InterPro" id="IPR006656">
    <property type="entry name" value="Mopterin_OxRdtase"/>
</dbReference>
<dbReference type="SMART" id="SM00929">
    <property type="entry name" value="NADH-G_4Fe-4S_3"/>
    <property type="match status" value="1"/>
</dbReference>
<evidence type="ECO:0000259" key="10">
    <source>
        <dbReference type="PROSITE" id="PS51085"/>
    </source>
</evidence>
<evidence type="ECO:0000256" key="7">
    <source>
        <dbReference type="ARBA" id="ARBA00023014"/>
    </source>
</evidence>
<name>A0A381WIZ7_9ZZZZ</name>
<dbReference type="GO" id="GO:0016651">
    <property type="term" value="F:oxidoreductase activity, acting on NAD(P)H"/>
    <property type="evidence" value="ECO:0007669"/>
    <property type="project" value="InterPro"/>
</dbReference>
<dbReference type="InterPro" id="IPR019574">
    <property type="entry name" value="NADH_UbQ_OxRdtase_Gsu_4Fe4S-bd"/>
</dbReference>
<dbReference type="FunFam" id="3.30.70.20:FF:000002">
    <property type="entry name" value="NADH-ubiquinone oxidoreductase 75 kDa subunit"/>
    <property type="match status" value="1"/>
</dbReference>
<feature type="domain" description="4Fe-4S His(Cys)3-ligated-type" evidence="12">
    <location>
        <begin position="59"/>
        <end position="98"/>
    </location>
</feature>
<evidence type="ECO:0000256" key="9">
    <source>
        <dbReference type="ARBA" id="ARBA00034078"/>
    </source>
</evidence>
<sequence>MQACEQAGKEIPRFCYHDRLSIAGNCRMCLVDVEGSPKPVASCAMPVNEGMSIHTNTPSVKKAREGVMEFLLINHPLDCPVCDQGGECDLQDQTIAYGPENSRFDENKRAVDEKHMGPLIKTYMTRCIHCTRCIRFADEIAGVNELGAINRGENTEITTYLEKTIDSELSANIVDLCPVGALTSKPYQFESRPWELKKTETIDVMDAVGSNIRVDTYGWKVKRVLPRLNEDINEEWISDKARYSCDGLLNQRLDAPYIKKGSKFNEASWDAAFKDVKKYLTSTKPDETAILVGDFVDLETSFLIRKLAKDLGIDNVECRQEGCKIPFSDRSQYIFNSKINGLEETDCILIIGSNVREEAPIINSRIRKEIINRNITVASIGENYDMTYSYDHLGNDLNILEEIFLEKNKFSKKLLNSKKPMLIIGQAVLNRQDSLKVFSLLEQIIEKFKISSNNWNGVNILQISASRVGTLDMGLYQKTKSLSDICEDGKNGKIKLLISFGADEINYNDFEKCNVVYIGTHGDCGANSANIVLPAAAYTEKDAIYINTEGRLQYANKANFPPNEAREDWKIVNQISEILSLGWGIINLSDLRELIKKDFSKLFEESNDGANKYSKLLANTPKEHSFNEGTISPIIKDYYINNTISRFSKTMSECSRARQELRKRA</sequence>
<proteinExistence type="inferred from homology"/>
<dbReference type="GO" id="GO:0008137">
    <property type="term" value="F:NADH dehydrogenase (ubiquinone) activity"/>
    <property type="evidence" value="ECO:0007669"/>
    <property type="project" value="InterPro"/>
</dbReference>
<dbReference type="NCBIfam" id="TIGR01973">
    <property type="entry name" value="NuoG"/>
    <property type="match status" value="1"/>
</dbReference>
<dbReference type="SUPFAM" id="SSF54862">
    <property type="entry name" value="4Fe-4S ferredoxins"/>
    <property type="match status" value="1"/>
</dbReference>
<feature type="domain" description="4Fe-4S Mo/W bis-MGD-type" evidence="11">
    <location>
        <begin position="196"/>
        <end position="252"/>
    </location>
</feature>
<dbReference type="Gene3D" id="3.40.228.10">
    <property type="entry name" value="Dimethylsulfoxide Reductase, domain 2"/>
    <property type="match status" value="1"/>
</dbReference>
<comment type="cofactor">
    <cofactor evidence="9">
        <name>[2Fe-2S] cluster</name>
        <dbReference type="ChEBI" id="CHEBI:190135"/>
    </cofactor>
</comment>
<dbReference type="PROSITE" id="PS00642">
    <property type="entry name" value="COMPLEX1_75K_2"/>
    <property type="match status" value="1"/>
</dbReference>
<dbReference type="Pfam" id="PF09326">
    <property type="entry name" value="NADH_dhqG_C"/>
    <property type="match status" value="1"/>
</dbReference>
<dbReference type="PROSITE" id="PS00643">
    <property type="entry name" value="COMPLEX1_75K_3"/>
    <property type="match status" value="1"/>
</dbReference>
<dbReference type="PROSITE" id="PS51839">
    <property type="entry name" value="4FE4S_HC3"/>
    <property type="match status" value="1"/>
</dbReference>
<dbReference type="AlphaFoldDB" id="A0A381WIZ7"/>
<dbReference type="PANTHER" id="PTHR43105">
    <property type="entry name" value="RESPIRATORY NITRATE REDUCTASE"/>
    <property type="match status" value="1"/>
</dbReference>
<dbReference type="Gene3D" id="3.10.20.740">
    <property type="match status" value="1"/>
</dbReference>
<evidence type="ECO:0000256" key="4">
    <source>
        <dbReference type="ARBA" id="ARBA00022723"/>
    </source>
</evidence>
<dbReference type="InterPro" id="IPR010228">
    <property type="entry name" value="NADH_UbQ_OxRdtase_Gsu"/>
</dbReference>
<keyword evidence="5" id="KW-1278">Translocase</keyword>
<organism evidence="13">
    <name type="scientific">marine metagenome</name>
    <dbReference type="NCBI Taxonomy" id="408172"/>
    <lineage>
        <taxon>unclassified sequences</taxon>
        <taxon>metagenomes</taxon>
        <taxon>ecological metagenomes</taxon>
    </lineage>
</organism>
<dbReference type="Pfam" id="PF00384">
    <property type="entry name" value="Molybdopterin"/>
    <property type="match status" value="1"/>
</dbReference>
<keyword evidence="6" id="KW-0408">Iron</keyword>
<comment type="cofactor">
    <cofactor evidence="1">
        <name>[4Fe-4S] cluster</name>
        <dbReference type="ChEBI" id="CHEBI:49883"/>
    </cofactor>
</comment>
<keyword evidence="7" id="KW-0411">Iron-sulfur</keyword>
<dbReference type="EMBL" id="UINC01011958">
    <property type="protein sequence ID" value="SVA52474.1"/>
    <property type="molecule type" value="Genomic_DNA"/>
</dbReference>
<evidence type="ECO:0000313" key="13">
    <source>
        <dbReference type="EMBL" id="SVA52474.1"/>
    </source>
</evidence>
<dbReference type="FunFam" id="3.10.20.740:FF:000001">
    <property type="entry name" value="NADH-quinone oxidoreductase subunit G"/>
    <property type="match status" value="1"/>
</dbReference>
<evidence type="ECO:0000256" key="6">
    <source>
        <dbReference type="ARBA" id="ARBA00023004"/>
    </source>
</evidence>
<dbReference type="SUPFAM" id="SSF53706">
    <property type="entry name" value="Formate dehydrogenase/DMSO reductase, domains 1-3"/>
    <property type="match status" value="1"/>
</dbReference>
<keyword evidence="3" id="KW-0004">4Fe-4S</keyword>
<keyword evidence="8" id="KW-0520">NAD</keyword>
<dbReference type="GO" id="GO:0051539">
    <property type="term" value="F:4 iron, 4 sulfur cluster binding"/>
    <property type="evidence" value="ECO:0007669"/>
    <property type="project" value="UniProtKB-KW"/>
</dbReference>
<comment type="similarity">
    <text evidence="2">Belongs to the complex I 75 kDa subunit family.</text>
</comment>
<dbReference type="InterPro" id="IPR050123">
    <property type="entry name" value="Prok_molybdopt-oxidoreductase"/>
</dbReference>
<dbReference type="PROSITE" id="PS00641">
    <property type="entry name" value="COMPLEX1_75K_1"/>
    <property type="match status" value="1"/>
</dbReference>
<dbReference type="CDD" id="cd00207">
    <property type="entry name" value="fer2"/>
    <property type="match status" value="1"/>
</dbReference>
<dbReference type="Pfam" id="PF13510">
    <property type="entry name" value="Fer2_4"/>
    <property type="match status" value="1"/>
</dbReference>
<evidence type="ECO:0000259" key="11">
    <source>
        <dbReference type="PROSITE" id="PS51669"/>
    </source>
</evidence>
<dbReference type="GO" id="GO:0046872">
    <property type="term" value="F:metal ion binding"/>
    <property type="evidence" value="ECO:0007669"/>
    <property type="project" value="UniProtKB-KW"/>
</dbReference>
<evidence type="ECO:0000256" key="8">
    <source>
        <dbReference type="ARBA" id="ARBA00023027"/>
    </source>
</evidence>
<dbReference type="InterPro" id="IPR015405">
    <property type="entry name" value="NDUFS1-like_C"/>
</dbReference>
<keyword evidence="4" id="KW-0479">Metal-binding</keyword>
<dbReference type="GO" id="GO:0042773">
    <property type="term" value="P:ATP synthesis coupled electron transport"/>
    <property type="evidence" value="ECO:0007669"/>
    <property type="project" value="InterPro"/>
</dbReference>
<reference evidence="13" key="1">
    <citation type="submission" date="2018-05" db="EMBL/GenBank/DDBJ databases">
        <authorList>
            <person name="Lanie J.A."/>
            <person name="Ng W.-L."/>
            <person name="Kazmierczak K.M."/>
            <person name="Andrzejewski T.M."/>
            <person name="Davidsen T.M."/>
            <person name="Wayne K.J."/>
            <person name="Tettelin H."/>
            <person name="Glass J.I."/>
            <person name="Rusch D."/>
            <person name="Podicherti R."/>
            <person name="Tsui H.-C.T."/>
            <person name="Winkler M.E."/>
        </authorList>
    </citation>
    <scope>NUCLEOTIDE SEQUENCE</scope>
</reference>
<dbReference type="PANTHER" id="PTHR43105:SF13">
    <property type="entry name" value="NADH-UBIQUINONE OXIDOREDUCTASE 75 KDA SUBUNIT, MITOCHONDRIAL"/>
    <property type="match status" value="1"/>
</dbReference>
<evidence type="ECO:0000256" key="5">
    <source>
        <dbReference type="ARBA" id="ARBA00022967"/>
    </source>
</evidence>
<dbReference type="Gene3D" id="3.30.70.20">
    <property type="match status" value="1"/>
</dbReference>
<dbReference type="PROSITE" id="PS51669">
    <property type="entry name" value="4FE4S_MOW_BIS_MGD"/>
    <property type="match status" value="1"/>
</dbReference>
<dbReference type="InterPro" id="IPR054351">
    <property type="entry name" value="NADH_UbQ_OxRdtase_ferredoxin"/>
</dbReference>
<dbReference type="InterPro" id="IPR006963">
    <property type="entry name" value="Mopterin_OxRdtase_4Fe-4S_dom"/>
</dbReference>
<evidence type="ECO:0008006" key="14">
    <source>
        <dbReference type="Google" id="ProtNLM"/>
    </source>
</evidence>
<dbReference type="SUPFAM" id="SSF54292">
    <property type="entry name" value="2Fe-2S ferredoxin-like"/>
    <property type="match status" value="1"/>
</dbReference>
<gene>
    <name evidence="13" type="ORF">METZ01_LOCUS105328</name>
</gene>
<dbReference type="PROSITE" id="PS51085">
    <property type="entry name" value="2FE2S_FER_2"/>
    <property type="match status" value="1"/>
</dbReference>